<evidence type="ECO:0000256" key="5">
    <source>
        <dbReference type="SAM" id="MobiDB-lite"/>
    </source>
</evidence>
<dbReference type="PANTHER" id="PTHR13377">
    <property type="entry name" value="PLACENTAL PROTEIN 6"/>
    <property type="match status" value="1"/>
</dbReference>
<dbReference type="SMART" id="SM01160">
    <property type="entry name" value="DUF1751"/>
    <property type="match status" value="1"/>
</dbReference>
<keyword evidence="2 6" id="KW-0812">Transmembrane</keyword>
<evidence type="ECO:0000256" key="6">
    <source>
        <dbReference type="SAM" id="Phobius"/>
    </source>
</evidence>
<dbReference type="GO" id="GO:0016020">
    <property type="term" value="C:membrane"/>
    <property type="evidence" value="ECO:0007669"/>
    <property type="project" value="UniProtKB-SubCell"/>
</dbReference>
<dbReference type="OrthoDB" id="73612at2759"/>
<dbReference type="PANTHER" id="PTHR13377:SF3">
    <property type="entry name" value="TRANSMEMBRANE PROTEIN 115"/>
    <property type="match status" value="1"/>
</dbReference>
<sequence>MFWWYTQLSSFPLRSGYKKSAAASPEATLIEWRPRKLYTRAVEFKMALLSSPLQIITSTPPTTKAFVGLTLGFSLANTYLRYSSDAHSGPISYMTLLPGESFLFPWTFLTAGFVEPYFLGLLIALLTLAPSFRYLERLWGSFETAKFIGIVITVSNFVAFILSWIEYLVLGSENFLYKMDYYGLTALQTGVLVAFTQLIPEHQVQFFGSLRIRVKRLPMIYVTISNVLCIIGYQSPWILIQFGWLSSWAYLRFYKRTTDALSGIDTYGDRSETFAFIHWFPPFVHKPLSIASTFTHNLAVKFKIIRPFAPSADDLETGVYSSLSNAQPGGARAEAERRRALALKALDSRLANATNNRPGTPSKGLPAASASATTGPTASSSAPAANGAASTRKSVDQGKGKNKVSQDPS</sequence>
<dbReference type="Proteomes" id="UP000007148">
    <property type="component" value="Unassembled WGS sequence"/>
</dbReference>
<dbReference type="OMA" id="EIHFWEV"/>
<dbReference type="GO" id="GO:0005794">
    <property type="term" value="C:Golgi apparatus"/>
    <property type="evidence" value="ECO:0007669"/>
    <property type="project" value="TreeGrafter"/>
</dbReference>
<feature type="compositionally biased region" description="Low complexity" evidence="5">
    <location>
        <begin position="366"/>
        <end position="391"/>
    </location>
</feature>
<evidence type="ECO:0000313" key="7">
    <source>
        <dbReference type="EMBL" id="CCA67679.1"/>
    </source>
</evidence>
<name>G4T8T1_SERID</name>
<keyword evidence="8" id="KW-1185">Reference proteome</keyword>
<evidence type="ECO:0000256" key="1">
    <source>
        <dbReference type="ARBA" id="ARBA00004141"/>
    </source>
</evidence>
<dbReference type="STRING" id="1109443.G4T8T1"/>
<keyword evidence="3 6" id="KW-1133">Transmembrane helix</keyword>
<organism evidence="7 8">
    <name type="scientific">Serendipita indica (strain DSM 11827)</name>
    <name type="common">Root endophyte fungus</name>
    <name type="synonym">Piriformospora indica</name>
    <dbReference type="NCBI Taxonomy" id="1109443"/>
    <lineage>
        <taxon>Eukaryota</taxon>
        <taxon>Fungi</taxon>
        <taxon>Dikarya</taxon>
        <taxon>Basidiomycota</taxon>
        <taxon>Agaricomycotina</taxon>
        <taxon>Agaricomycetes</taxon>
        <taxon>Sebacinales</taxon>
        <taxon>Serendipitaceae</taxon>
        <taxon>Serendipita</taxon>
    </lineage>
</organism>
<feature type="transmembrane region" description="Helical" evidence="6">
    <location>
        <begin position="147"/>
        <end position="169"/>
    </location>
</feature>
<feature type="region of interest" description="Disordered" evidence="5">
    <location>
        <begin position="349"/>
        <end position="409"/>
    </location>
</feature>
<dbReference type="Gene3D" id="1.20.1540.10">
    <property type="entry name" value="Rhomboid-like"/>
    <property type="match status" value="1"/>
</dbReference>
<dbReference type="eggNOG" id="KOG2890">
    <property type="taxonomic scope" value="Eukaryota"/>
</dbReference>
<dbReference type="InParanoid" id="G4T8T1"/>
<comment type="subcellular location">
    <subcellularLocation>
        <location evidence="1">Membrane</location>
        <topology evidence="1">Multi-pass membrane protein</topology>
    </subcellularLocation>
</comment>
<dbReference type="FunFam" id="1.20.1540.10:FF:000004">
    <property type="entry name" value="Transmembrane protein 115"/>
    <property type="match status" value="1"/>
</dbReference>
<reference evidence="7 8" key="1">
    <citation type="journal article" date="2011" name="PLoS Pathog.">
        <title>Endophytic Life Strategies Decoded by Genome and Transcriptome Analyses of the Mutualistic Root Symbiont Piriformospora indica.</title>
        <authorList>
            <person name="Zuccaro A."/>
            <person name="Lahrmann U."/>
            <person name="Guldener U."/>
            <person name="Langen G."/>
            <person name="Pfiffi S."/>
            <person name="Biedenkopf D."/>
            <person name="Wong P."/>
            <person name="Samans B."/>
            <person name="Grimm C."/>
            <person name="Basiewicz M."/>
            <person name="Murat C."/>
            <person name="Martin F."/>
            <person name="Kogel K.H."/>
        </authorList>
    </citation>
    <scope>NUCLEOTIDE SEQUENCE [LARGE SCALE GENOMIC DNA]</scope>
    <source>
        <strain evidence="7 8">DSM 11827</strain>
    </source>
</reference>
<dbReference type="SUPFAM" id="SSF144091">
    <property type="entry name" value="Rhomboid-like"/>
    <property type="match status" value="1"/>
</dbReference>
<evidence type="ECO:0000256" key="2">
    <source>
        <dbReference type="ARBA" id="ARBA00022692"/>
    </source>
</evidence>
<comment type="caution">
    <text evidence="7">The sequence shown here is derived from an EMBL/GenBank/DDBJ whole genome shotgun (WGS) entry which is preliminary data.</text>
</comment>
<evidence type="ECO:0000256" key="3">
    <source>
        <dbReference type="ARBA" id="ARBA00022989"/>
    </source>
</evidence>
<dbReference type="InterPro" id="IPR013861">
    <property type="entry name" value="TMEM115/Pdh1/Rbl19"/>
</dbReference>
<keyword evidence="4 6" id="KW-0472">Membrane</keyword>
<feature type="transmembrane region" description="Helical" evidence="6">
    <location>
        <begin position="220"/>
        <end position="244"/>
    </location>
</feature>
<accession>G4T8T1</accession>
<dbReference type="HOGENOM" id="CLU_043563_1_1_1"/>
<evidence type="ECO:0000313" key="8">
    <source>
        <dbReference type="Proteomes" id="UP000007148"/>
    </source>
</evidence>
<dbReference type="AlphaFoldDB" id="G4T8T1"/>
<protein>
    <submittedName>
        <fullName evidence="7">Related to human PL6 protein</fullName>
    </submittedName>
</protein>
<dbReference type="GO" id="GO:0006890">
    <property type="term" value="P:retrograde vesicle-mediated transport, Golgi to endoplasmic reticulum"/>
    <property type="evidence" value="ECO:0007669"/>
    <property type="project" value="InterPro"/>
</dbReference>
<dbReference type="InterPro" id="IPR035952">
    <property type="entry name" value="Rhomboid-like_sf"/>
</dbReference>
<evidence type="ECO:0000256" key="4">
    <source>
        <dbReference type="ARBA" id="ARBA00023136"/>
    </source>
</evidence>
<gene>
    <name evidence="7" type="ORF">PIIN_01506</name>
</gene>
<dbReference type="EMBL" id="CAFZ01000018">
    <property type="protein sequence ID" value="CCA67679.1"/>
    <property type="molecule type" value="Genomic_DNA"/>
</dbReference>
<proteinExistence type="predicted"/>
<dbReference type="Pfam" id="PF08551">
    <property type="entry name" value="DUF1751"/>
    <property type="match status" value="1"/>
</dbReference>
<feature type="transmembrane region" description="Helical" evidence="6">
    <location>
        <begin position="181"/>
        <end position="199"/>
    </location>
</feature>